<comment type="caution">
    <text evidence="2">The sequence shown here is derived from an EMBL/GenBank/DDBJ whole genome shotgun (WGS) entry which is preliminary data.</text>
</comment>
<evidence type="ECO:0000259" key="1">
    <source>
        <dbReference type="Pfam" id="PF13358"/>
    </source>
</evidence>
<evidence type="ECO:0000313" key="2">
    <source>
        <dbReference type="EMBL" id="MFG6459269.1"/>
    </source>
</evidence>
<accession>A0ABW7GBD8</accession>
<dbReference type="SUPFAM" id="SSF46689">
    <property type="entry name" value="Homeodomain-like"/>
    <property type="match status" value="1"/>
</dbReference>
<dbReference type="EMBL" id="JBIGIA010000020">
    <property type="protein sequence ID" value="MFG6459269.1"/>
    <property type="molecule type" value="Genomic_DNA"/>
</dbReference>
<dbReference type="Pfam" id="PF13358">
    <property type="entry name" value="DDE_3"/>
    <property type="match status" value="1"/>
</dbReference>
<dbReference type="InterPro" id="IPR047655">
    <property type="entry name" value="Transpos_IS630-like"/>
</dbReference>
<reference evidence="2 3" key="1">
    <citation type="submission" date="2024-09" db="EMBL/GenBank/DDBJ databases">
        <title>Novel species of the genus Pelomonas and Roseateles isolated from streams.</title>
        <authorList>
            <person name="Lu H."/>
        </authorList>
    </citation>
    <scope>NUCLEOTIDE SEQUENCE [LARGE SCALE GENOMIC DNA]</scope>
    <source>
        <strain evidence="2 3">BYS96W</strain>
    </source>
</reference>
<dbReference type="NCBIfam" id="NF033545">
    <property type="entry name" value="transpos_IS630"/>
    <property type="match status" value="1"/>
</dbReference>
<gene>
    <name evidence="2" type="ORF">ACG00X_20740</name>
</gene>
<dbReference type="InterPro" id="IPR009057">
    <property type="entry name" value="Homeodomain-like_sf"/>
</dbReference>
<protein>
    <submittedName>
        <fullName evidence="2">IS630 family transposase</fullName>
    </submittedName>
</protein>
<dbReference type="Proteomes" id="UP001606305">
    <property type="component" value="Unassembled WGS sequence"/>
</dbReference>
<keyword evidence="3" id="KW-1185">Reference proteome</keyword>
<proteinExistence type="predicted"/>
<evidence type="ECO:0000313" key="3">
    <source>
        <dbReference type="Proteomes" id="UP001606305"/>
    </source>
</evidence>
<organism evidence="2 3">
    <name type="scientific">Pelomonas nitida</name>
    <dbReference type="NCBI Taxonomy" id="3299027"/>
    <lineage>
        <taxon>Bacteria</taxon>
        <taxon>Pseudomonadati</taxon>
        <taxon>Pseudomonadota</taxon>
        <taxon>Betaproteobacteria</taxon>
        <taxon>Burkholderiales</taxon>
        <taxon>Sphaerotilaceae</taxon>
        <taxon>Roseateles</taxon>
    </lineage>
</organism>
<feature type="domain" description="Tc1-like transposase DDE" evidence="1">
    <location>
        <begin position="264"/>
        <end position="403"/>
    </location>
</feature>
<dbReference type="Pfam" id="PF13384">
    <property type="entry name" value="HTH_23"/>
    <property type="match status" value="1"/>
</dbReference>
<dbReference type="RefSeq" id="WP_394491088.1">
    <property type="nucleotide sequence ID" value="NZ_JBIGIA010000020.1"/>
</dbReference>
<sequence length="435" mass="49771">MVSCDVVQWRRVRRKVLLEGKTIEQVAMQESLTVEATAEILTQRPKYRREDNPRLALFSSLIPIDRLAADDRELLQWSQWIYALEQDELAFPPFGDELSRHGAAARKRLLAVLATEEGFSLKTIAKHLGVALNTVRRSRLLYEHGGVEALLHQKRRARVADDDEYRAALYKLIHEPPSQSGFNRTSWRISDLVEVMNKRGYPSRRAVLREAIAKSGFRWRAARTVLTSSDPNNQEKLDRVQTVLGNLKKTECFFSIDEYGPFAVKAMPGLRLSASDDRPTVPQWQKSRGRLIVTAALELSSNQVTHFHSSVKNTAEMMKLIERLLADYATKRVLYLSWDAASWHDSKELKKYIAKHNDEKPEAPRLELVPLPASSQFLNVIESVFSGMSRAIIHNSNYATLDDAKVAIDRYFAERNEQFRKHPKPDLAPENRLPC</sequence>
<dbReference type="InterPro" id="IPR038717">
    <property type="entry name" value="Tc1-like_DDE_dom"/>
</dbReference>
<dbReference type="Gene3D" id="3.30.420.10">
    <property type="entry name" value="Ribonuclease H-like superfamily/Ribonuclease H"/>
    <property type="match status" value="1"/>
</dbReference>
<name>A0ABW7GBD8_9BURK</name>
<dbReference type="InterPro" id="IPR036397">
    <property type="entry name" value="RNaseH_sf"/>
</dbReference>